<name>A0A9X7VXL1_9BACL</name>
<protein>
    <submittedName>
        <fullName evidence="1">Uncharacterized protein</fullName>
    </submittedName>
</protein>
<organism evidence="1 2">
    <name type="scientific">Alicyclobacillus mengziensis</name>
    <dbReference type="NCBI Taxonomy" id="2931921"/>
    <lineage>
        <taxon>Bacteria</taxon>
        <taxon>Bacillati</taxon>
        <taxon>Bacillota</taxon>
        <taxon>Bacilli</taxon>
        <taxon>Bacillales</taxon>
        <taxon>Alicyclobacillaceae</taxon>
        <taxon>Alicyclobacillus</taxon>
    </lineage>
</organism>
<dbReference type="RefSeq" id="WP_206656307.1">
    <property type="nucleotide sequence ID" value="NZ_CP071182.1"/>
</dbReference>
<keyword evidence="2" id="KW-1185">Reference proteome</keyword>
<dbReference type="AlphaFoldDB" id="A0A9X7VXL1"/>
<evidence type="ECO:0000313" key="1">
    <source>
        <dbReference type="EMBL" id="QSO46946.1"/>
    </source>
</evidence>
<evidence type="ECO:0000313" key="2">
    <source>
        <dbReference type="Proteomes" id="UP000663505"/>
    </source>
</evidence>
<proteinExistence type="predicted"/>
<dbReference type="KEGG" id="afx:JZ786_21370"/>
<sequence length="151" mass="16999">MAVAKAFEVPPSILYHKSVHETGDTPNQAQSVNDDFLLPRILTGTDLREVVAGAEVFQFEHDDPKTAGEAELIGAFLQEAQDWVELWSVLEVHDKVKVTLQFQEQLDSLHNRNSGCLEKRRNTDIVSMATWTRLFFKPPFSGSSTTTIQQL</sequence>
<accession>A0A9X7VXL1</accession>
<dbReference type="Proteomes" id="UP000663505">
    <property type="component" value="Chromosome"/>
</dbReference>
<reference evidence="1 2" key="1">
    <citation type="submission" date="2021-02" db="EMBL/GenBank/DDBJ databases">
        <title>Alicyclobacillus curvatus sp. nov. and Alicyclobacillus mengziensis sp. nov., two acidophilic bacteria isolated from acid mine drainage.</title>
        <authorList>
            <person name="Huang Y."/>
        </authorList>
    </citation>
    <scope>NUCLEOTIDE SEQUENCE [LARGE SCALE GENOMIC DNA]</scope>
    <source>
        <strain evidence="1 2">S30H14</strain>
    </source>
</reference>
<gene>
    <name evidence="1" type="ORF">JZ786_21370</name>
</gene>
<dbReference type="EMBL" id="CP071182">
    <property type="protein sequence ID" value="QSO46946.1"/>
    <property type="molecule type" value="Genomic_DNA"/>
</dbReference>